<reference evidence="1 2" key="1">
    <citation type="submission" date="2019-07" db="EMBL/GenBank/DDBJ databases">
        <title>Whole genome shotgun sequence of Methylobacterium oxalidis NBRC 107715.</title>
        <authorList>
            <person name="Hosoyama A."/>
            <person name="Uohara A."/>
            <person name="Ohji S."/>
            <person name="Ichikawa N."/>
        </authorList>
    </citation>
    <scope>NUCLEOTIDE SEQUENCE [LARGE SCALE GENOMIC DNA]</scope>
    <source>
        <strain evidence="1 2">NBRC 107715</strain>
    </source>
</reference>
<evidence type="ECO:0008006" key="3">
    <source>
        <dbReference type="Google" id="ProtNLM"/>
    </source>
</evidence>
<evidence type="ECO:0000313" key="1">
    <source>
        <dbReference type="EMBL" id="GEP08138.1"/>
    </source>
</evidence>
<evidence type="ECO:0000313" key="2">
    <source>
        <dbReference type="Proteomes" id="UP000321960"/>
    </source>
</evidence>
<proteinExistence type="predicted"/>
<sequence>MLEHRTTPRAQTGIPGRATFVRGSSATVSCLISDLSPSGARVVFSAGTRVPAYFDLYIGQSGPHRAKTVWQQPGMAGVIFSAGRANVPEVLPG</sequence>
<name>A0A512JDY3_9HYPH</name>
<dbReference type="Proteomes" id="UP000321960">
    <property type="component" value="Unassembled WGS sequence"/>
</dbReference>
<protein>
    <recommendedName>
        <fullName evidence="3">PilZ domain-containing protein</fullName>
    </recommendedName>
</protein>
<dbReference type="SUPFAM" id="SSF141371">
    <property type="entry name" value="PilZ domain-like"/>
    <property type="match status" value="1"/>
</dbReference>
<dbReference type="AlphaFoldDB" id="A0A512JDY3"/>
<gene>
    <name evidence="1" type="ORF">MOX02_61760</name>
</gene>
<organism evidence="1 2">
    <name type="scientific">Methylobacterium oxalidis</name>
    <dbReference type="NCBI Taxonomy" id="944322"/>
    <lineage>
        <taxon>Bacteria</taxon>
        <taxon>Pseudomonadati</taxon>
        <taxon>Pseudomonadota</taxon>
        <taxon>Alphaproteobacteria</taxon>
        <taxon>Hyphomicrobiales</taxon>
        <taxon>Methylobacteriaceae</taxon>
        <taxon>Methylobacterium</taxon>
    </lineage>
</organism>
<comment type="caution">
    <text evidence="1">The sequence shown here is derived from an EMBL/GenBank/DDBJ whole genome shotgun (WGS) entry which is preliminary data.</text>
</comment>
<dbReference type="EMBL" id="BJZU01000311">
    <property type="protein sequence ID" value="GEP08138.1"/>
    <property type="molecule type" value="Genomic_DNA"/>
</dbReference>
<accession>A0A512JDY3</accession>